<accession>A0A7Y9S7C3</accession>
<dbReference type="SUPFAM" id="SSF51735">
    <property type="entry name" value="NAD(P)-binding Rossmann-fold domains"/>
    <property type="match status" value="1"/>
</dbReference>
<sequence length="341" mass="36605">MPHAVVFGGTGVLGRAAAQQLISSGWSVDIIGRNSLHVPQTLLDAGAIFKSLNRYQPEALRSALSAGANLLLDGLCFTAQHAQQLLPALPGIGHTVMLSSKAVYIDDQGRHINSEEPPRFPGSIRENQATMSPGYADYQSQEGYGANKVAAEQVLLDSGYPVSVVRASKVHGAGAARPREWVFLKRILDRRPAVFLANRGLGADHTTAAVNTAALIARIALLPGQRILNSADPDAPDGLEIARAIAEHMGYEWQEILLEPGQSDLGTHPWDFTPPIVLDTSAAKALGYQPVGGFRETIGLELDWLLAQVEAGRAPAADDPFFGQYLDYAAEDAYLREAMPR</sequence>
<evidence type="ECO:0000313" key="1">
    <source>
        <dbReference type="EMBL" id="NYE95510.1"/>
    </source>
</evidence>
<dbReference type="AlphaFoldDB" id="A0A7Y9S7C3"/>
<evidence type="ECO:0000313" key="2">
    <source>
        <dbReference type="Proteomes" id="UP000521748"/>
    </source>
</evidence>
<keyword evidence="2" id="KW-1185">Reference proteome</keyword>
<dbReference type="EMBL" id="JACBYQ010000002">
    <property type="protein sequence ID" value="NYE95510.1"/>
    <property type="molecule type" value="Genomic_DNA"/>
</dbReference>
<dbReference type="InterPro" id="IPR036291">
    <property type="entry name" value="NAD(P)-bd_dom_sf"/>
</dbReference>
<dbReference type="RefSeq" id="WP_179389282.1">
    <property type="nucleotide sequence ID" value="NZ_JACBYQ010000002.1"/>
</dbReference>
<organism evidence="1 2">
    <name type="scientific">Psychromicrobium silvestre</name>
    <dbReference type="NCBI Taxonomy" id="1645614"/>
    <lineage>
        <taxon>Bacteria</taxon>
        <taxon>Bacillati</taxon>
        <taxon>Actinomycetota</taxon>
        <taxon>Actinomycetes</taxon>
        <taxon>Micrococcales</taxon>
        <taxon>Micrococcaceae</taxon>
        <taxon>Psychromicrobium</taxon>
    </lineage>
</organism>
<proteinExistence type="predicted"/>
<name>A0A7Y9S7C3_9MICC</name>
<comment type="caution">
    <text evidence="1">The sequence shown here is derived from an EMBL/GenBank/DDBJ whole genome shotgun (WGS) entry which is preliminary data.</text>
</comment>
<protein>
    <submittedName>
        <fullName evidence="1">Nucleoside-diphosphate-sugar epimerase</fullName>
    </submittedName>
</protein>
<gene>
    <name evidence="1" type="ORF">FHU41_001760</name>
</gene>
<reference evidence="1 2" key="1">
    <citation type="submission" date="2020-07" db="EMBL/GenBank/DDBJ databases">
        <title>Sequencing the genomes of 1000 actinobacteria strains.</title>
        <authorList>
            <person name="Klenk H.-P."/>
        </authorList>
    </citation>
    <scope>NUCLEOTIDE SEQUENCE [LARGE SCALE GENOMIC DNA]</scope>
    <source>
        <strain evidence="1 2">DSM 102047</strain>
    </source>
</reference>
<dbReference type="Proteomes" id="UP000521748">
    <property type="component" value="Unassembled WGS sequence"/>
</dbReference>
<dbReference type="Gene3D" id="3.40.50.720">
    <property type="entry name" value="NAD(P)-binding Rossmann-like Domain"/>
    <property type="match status" value="1"/>
</dbReference>